<organism evidence="1 2">
    <name type="scientific">Aspergillus violaceofuscus (strain CBS 115571)</name>
    <dbReference type="NCBI Taxonomy" id="1450538"/>
    <lineage>
        <taxon>Eukaryota</taxon>
        <taxon>Fungi</taxon>
        <taxon>Dikarya</taxon>
        <taxon>Ascomycota</taxon>
        <taxon>Pezizomycotina</taxon>
        <taxon>Eurotiomycetes</taxon>
        <taxon>Eurotiomycetidae</taxon>
        <taxon>Eurotiales</taxon>
        <taxon>Aspergillaceae</taxon>
        <taxon>Aspergillus</taxon>
    </lineage>
</organism>
<sequence>MQSMHKCRYLKGDARWVDSPHENQSIPLSISMVDGQWFNSSIEIIWRKAEFFRAYIPSDLYFHDGPNITHCSDIKFVAWIPNPLAVVTHAVLNLPATWSSNASVLRTAIQVTKVTQCAFTVCAMTYNSFVSNGVASVETLDEDMGAFYPPEYNANFASSQCWKPSSSLMKNWTTAGQWE</sequence>
<gene>
    <name evidence="1" type="ORF">BO99DRAFT_465038</name>
</gene>
<evidence type="ECO:0000313" key="1">
    <source>
        <dbReference type="EMBL" id="PYI16656.1"/>
    </source>
</evidence>
<protein>
    <submittedName>
        <fullName evidence="1">Uncharacterized protein</fullName>
    </submittedName>
</protein>
<reference evidence="1 2" key="1">
    <citation type="submission" date="2018-02" db="EMBL/GenBank/DDBJ databases">
        <title>The genomes of Aspergillus section Nigri reveals drivers in fungal speciation.</title>
        <authorList>
            <consortium name="DOE Joint Genome Institute"/>
            <person name="Vesth T.C."/>
            <person name="Nybo J."/>
            <person name="Theobald S."/>
            <person name="Brandl J."/>
            <person name="Frisvad J.C."/>
            <person name="Nielsen K.F."/>
            <person name="Lyhne E.K."/>
            <person name="Kogle M.E."/>
            <person name="Kuo A."/>
            <person name="Riley R."/>
            <person name="Clum A."/>
            <person name="Nolan M."/>
            <person name="Lipzen A."/>
            <person name="Salamov A."/>
            <person name="Henrissat B."/>
            <person name="Wiebenga A."/>
            <person name="De vries R.P."/>
            <person name="Grigoriev I.V."/>
            <person name="Mortensen U.H."/>
            <person name="Andersen M.R."/>
            <person name="Baker S.E."/>
        </authorList>
    </citation>
    <scope>NUCLEOTIDE SEQUENCE [LARGE SCALE GENOMIC DNA]</scope>
    <source>
        <strain evidence="1 2">CBS 115571</strain>
    </source>
</reference>
<accession>A0A2V5IAK3</accession>
<keyword evidence="2" id="KW-1185">Reference proteome</keyword>
<evidence type="ECO:0000313" key="2">
    <source>
        <dbReference type="Proteomes" id="UP000249829"/>
    </source>
</evidence>
<dbReference type="Proteomes" id="UP000249829">
    <property type="component" value="Unassembled WGS sequence"/>
</dbReference>
<dbReference type="AlphaFoldDB" id="A0A2V5IAK3"/>
<dbReference type="EMBL" id="KZ825166">
    <property type="protein sequence ID" value="PYI16656.1"/>
    <property type="molecule type" value="Genomic_DNA"/>
</dbReference>
<proteinExistence type="predicted"/>
<name>A0A2V5IAK3_ASPV1</name>